<organism evidence="2 3">
    <name type="scientific">Steinernema carpocapsae</name>
    <name type="common">Entomopathogenic nematode</name>
    <dbReference type="NCBI Taxonomy" id="34508"/>
    <lineage>
        <taxon>Eukaryota</taxon>
        <taxon>Metazoa</taxon>
        <taxon>Ecdysozoa</taxon>
        <taxon>Nematoda</taxon>
        <taxon>Chromadorea</taxon>
        <taxon>Rhabditida</taxon>
        <taxon>Tylenchina</taxon>
        <taxon>Panagrolaimomorpha</taxon>
        <taxon>Strongyloidoidea</taxon>
        <taxon>Steinernematidae</taxon>
        <taxon>Steinernema</taxon>
    </lineage>
</organism>
<dbReference type="Proteomes" id="UP000298663">
    <property type="component" value="Unassembled WGS sequence"/>
</dbReference>
<feature type="compositionally biased region" description="Basic and acidic residues" evidence="1">
    <location>
        <begin position="1"/>
        <end position="19"/>
    </location>
</feature>
<evidence type="ECO:0000256" key="1">
    <source>
        <dbReference type="SAM" id="MobiDB-lite"/>
    </source>
</evidence>
<sequence>MESEAFERCDEGQQGDAHRQHWRSQRMSGSPNKSTHKQCHFWISVDLEPDSWLGSDTTTAQHTSPPG</sequence>
<protein>
    <submittedName>
        <fullName evidence="2">Uncharacterized protein</fullName>
    </submittedName>
</protein>
<dbReference type="AlphaFoldDB" id="A0A4U8UUL6"/>
<accession>A0A4U8UUL6</accession>
<evidence type="ECO:0000313" key="3">
    <source>
        <dbReference type="Proteomes" id="UP000298663"/>
    </source>
</evidence>
<keyword evidence="3" id="KW-1185">Reference proteome</keyword>
<dbReference type="EMBL" id="AZBU02000001">
    <property type="protein sequence ID" value="TMS35478.1"/>
    <property type="molecule type" value="Genomic_DNA"/>
</dbReference>
<evidence type="ECO:0000313" key="2">
    <source>
        <dbReference type="EMBL" id="TMS35478.1"/>
    </source>
</evidence>
<name>A0A4U8UUL6_STECR</name>
<gene>
    <name evidence="2" type="ORF">L596_002874</name>
</gene>
<reference evidence="2 3" key="2">
    <citation type="journal article" date="2019" name="G3 (Bethesda)">
        <title>Hybrid Assembly of the Genome of the Entomopathogenic Nematode Steinernema carpocapsae Identifies the X-Chromosome.</title>
        <authorList>
            <person name="Serra L."/>
            <person name="Macchietto M."/>
            <person name="Macias-Munoz A."/>
            <person name="McGill C.J."/>
            <person name="Rodriguez I.M."/>
            <person name="Rodriguez B."/>
            <person name="Murad R."/>
            <person name="Mortazavi A."/>
        </authorList>
    </citation>
    <scope>NUCLEOTIDE SEQUENCE [LARGE SCALE GENOMIC DNA]</scope>
    <source>
        <strain evidence="2 3">ALL</strain>
    </source>
</reference>
<proteinExistence type="predicted"/>
<comment type="caution">
    <text evidence="2">The sequence shown here is derived from an EMBL/GenBank/DDBJ whole genome shotgun (WGS) entry which is preliminary data.</text>
</comment>
<feature type="region of interest" description="Disordered" evidence="1">
    <location>
        <begin position="1"/>
        <end position="36"/>
    </location>
</feature>
<reference evidence="2 3" key="1">
    <citation type="journal article" date="2015" name="Genome Biol.">
        <title>Comparative genomics of Steinernema reveals deeply conserved gene regulatory networks.</title>
        <authorList>
            <person name="Dillman A.R."/>
            <person name="Macchietto M."/>
            <person name="Porter C.F."/>
            <person name="Rogers A."/>
            <person name="Williams B."/>
            <person name="Antoshechkin I."/>
            <person name="Lee M.M."/>
            <person name="Goodwin Z."/>
            <person name="Lu X."/>
            <person name="Lewis E.E."/>
            <person name="Goodrich-Blair H."/>
            <person name="Stock S.P."/>
            <person name="Adams B.J."/>
            <person name="Sternberg P.W."/>
            <person name="Mortazavi A."/>
        </authorList>
    </citation>
    <scope>NUCLEOTIDE SEQUENCE [LARGE SCALE GENOMIC DNA]</scope>
    <source>
        <strain evidence="2 3">ALL</strain>
    </source>
</reference>